<evidence type="ECO:0000313" key="6">
    <source>
        <dbReference type="Proteomes" id="UP000186705"/>
    </source>
</evidence>
<dbReference type="GO" id="GO:0003677">
    <property type="term" value="F:DNA binding"/>
    <property type="evidence" value="ECO:0007669"/>
    <property type="project" value="UniProtKB-KW"/>
</dbReference>
<dbReference type="STRING" id="1862672.BO225_06435"/>
<dbReference type="InterPro" id="IPR010998">
    <property type="entry name" value="Integrase_recombinase_N"/>
</dbReference>
<dbReference type="CDD" id="cd01189">
    <property type="entry name" value="INT_ICEBs1_C_like"/>
    <property type="match status" value="1"/>
</dbReference>
<dbReference type="SUPFAM" id="SSF56349">
    <property type="entry name" value="DNA breaking-rejoining enzymes"/>
    <property type="match status" value="1"/>
</dbReference>
<gene>
    <name evidence="5" type="ORF">BO225_06435</name>
</gene>
<dbReference type="InterPro" id="IPR050090">
    <property type="entry name" value="Tyrosine_recombinase_XerCD"/>
</dbReference>
<reference evidence="5 6" key="1">
    <citation type="submission" date="2016-11" db="EMBL/GenBank/DDBJ databases">
        <title>Description of two novel members of the family Erysipelotrichaceae: Ileibacterium lipovorans gen. nov., sp. nov. and Dubosiella newyorkensis, gen. nov., sp. nov.</title>
        <authorList>
            <person name="Cox L.M."/>
            <person name="Sohn J."/>
            <person name="Tyrrell K.L."/>
            <person name="Citron D.M."/>
            <person name="Lawson P.A."/>
            <person name="Patel N.B."/>
            <person name="Iizumi T."/>
            <person name="Perez-Perez G.I."/>
            <person name="Goldstein E.J."/>
            <person name="Blaser M.J."/>
        </authorList>
    </citation>
    <scope>NUCLEOTIDE SEQUENCE [LARGE SCALE GENOMIC DNA]</scope>
    <source>
        <strain evidence="5 6">NYU-BL-A4</strain>
    </source>
</reference>
<evidence type="ECO:0000313" key="5">
    <source>
        <dbReference type="EMBL" id="OLU46420.1"/>
    </source>
</evidence>
<sequence>MINEVTNTILFCDYFEKWIEVYKKGAIRDVTMNKYYMSLSWIRKLAPNLKLCDLSRITYQQILNEYAIEHERQTTMDFHHQLKGAIMDAVDEGLVPRDPTRKAIIKGKQPRPKKLKYLNQYELHTLLSTLYLKEEITWDWFILLVAKTGMRFSEALAITPADFDFAHQTVSVSKTWDYKGNGGFSPTKNHSSVRKIQIDWQTVVQFSSLIQGLPEDRPIFVNKKIYNSTVNDVLERHCKEANIPVITIHGLRHTHASLLLFAGVSTASVARRLGHASMTTTQKTYLHIIQELENKDIDLVMRALSTLS</sequence>
<dbReference type="RefSeq" id="WP_076341468.1">
    <property type="nucleotide sequence ID" value="NZ_CAMSPY010000090.1"/>
</dbReference>
<evidence type="ECO:0000256" key="1">
    <source>
        <dbReference type="ARBA" id="ARBA00008857"/>
    </source>
</evidence>
<dbReference type="GO" id="GO:0015074">
    <property type="term" value="P:DNA integration"/>
    <property type="evidence" value="ECO:0007669"/>
    <property type="project" value="InterPro"/>
</dbReference>
<comment type="similarity">
    <text evidence="1">Belongs to the 'phage' integrase family.</text>
</comment>
<name>A0A1U7NMN6_9FIRM</name>
<dbReference type="InterPro" id="IPR011010">
    <property type="entry name" value="DNA_brk_join_enz"/>
</dbReference>
<dbReference type="OrthoDB" id="9785687at2"/>
<feature type="domain" description="Tyr recombinase" evidence="4">
    <location>
        <begin position="113"/>
        <end position="299"/>
    </location>
</feature>
<dbReference type="PANTHER" id="PTHR30349">
    <property type="entry name" value="PHAGE INTEGRASE-RELATED"/>
    <property type="match status" value="1"/>
</dbReference>
<dbReference type="Pfam" id="PF00589">
    <property type="entry name" value="Phage_integrase"/>
    <property type="match status" value="1"/>
</dbReference>
<dbReference type="GeneID" id="78275579"/>
<keyword evidence="6" id="KW-1185">Reference proteome</keyword>
<dbReference type="GO" id="GO:0006310">
    <property type="term" value="P:DNA recombination"/>
    <property type="evidence" value="ECO:0007669"/>
    <property type="project" value="UniProtKB-KW"/>
</dbReference>
<dbReference type="Gene3D" id="1.10.150.130">
    <property type="match status" value="1"/>
</dbReference>
<evidence type="ECO:0000259" key="4">
    <source>
        <dbReference type="PROSITE" id="PS51898"/>
    </source>
</evidence>
<dbReference type="EMBL" id="MPKA01000065">
    <property type="protein sequence ID" value="OLU46420.1"/>
    <property type="molecule type" value="Genomic_DNA"/>
</dbReference>
<dbReference type="PANTHER" id="PTHR30349:SF64">
    <property type="entry name" value="PROPHAGE INTEGRASE INTD-RELATED"/>
    <property type="match status" value="1"/>
</dbReference>
<keyword evidence="3" id="KW-0233">DNA recombination</keyword>
<dbReference type="Gene3D" id="1.10.443.10">
    <property type="entry name" value="Intergrase catalytic core"/>
    <property type="match status" value="1"/>
</dbReference>
<accession>A0A1U7NMN6</accession>
<dbReference type="AlphaFoldDB" id="A0A1U7NMN6"/>
<dbReference type="InterPro" id="IPR002104">
    <property type="entry name" value="Integrase_catalytic"/>
</dbReference>
<protein>
    <submittedName>
        <fullName evidence="5">Site-specific integrase</fullName>
    </submittedName>
</protein>
<evidence type="ECO:0000256" key="2">
    <source>
        <dbReference type="ARBA" id="ARBA00023125"/>
    </source>
</evidence>
<comment type="caution">
    <text evidence="5">The sequence shown here is derived from an EMBL/GenBank/DDBJ whole genome shotgun (WGS) entry which is preliminary data.</text>
</comment>
<keyword evidence="2" id="KW-0238">DNA-binding</keyword>
<dbReference type="InterPro" id="IPR013762">
    <property type="entry name" value="Integrase-like_cat_sf"/>
</dbReference>
<dbReference type="PROSITE" id="PS51898">
    <property type="entry name" value="TYR_RECOMBINASE"/>
    <property type="match status" value="1"/>
</dbReference>
<proteinExistence type="inferred from homology"/>
<evidence type="ECO:0000256" key="3">
    <source>
        <dbReference type="ARBA" id="ARBA00023172"/>
    </source>
</evidence>
<organism evidence="5 6">
    <name type="scientific">Dubosiella newyorkensis</name>
    <dbReference type="NCBI Taxonomy" id="1862672"/>
    <lineage>
        <taxon>Bacteria</taxon>
        <taxon>Bacillati</taxon>
        <taxon>Bacillota</taxon>
        <taxon>Erysipelotrichia</taxon>
        <taxon>Erysipelotrichales</taxon>
        <taxon>Erysipelotrichaceae</taxon>
        <taxon>Dubosiella</taxon>
    </lineage>
</organism>
<dbReference type="Proteomes" id="UP000186705">
    <property type="component" value="Unassembled WGS sequence"/>
</dbReference>